<evidence type="ECO:0000313" key="2">
    <source>
        <dbReference type="Proteomes" id="UP000684084"/>
    </source>
</evidence>
<dbReference type="Proteomes" id="UP000684084">
    <property type="component" value="Unassembled WGS sequence"/>
</dbReference>
<gene>
    <name evidence="1" type="ORF">CHRIB12_LOCUS23141</name>
</gene>
<comment type="caution">
    <text evidence="1">The sequence shown here is derived from an EMBL/GenBank/DDBJ whole genome shotgun (WGS) entry which is preliminary data.</text>
</comment>
<accession>A0A915ZXH0</accession>
<organism evidence="1 2">
    <name type="scientific">Rhizophagus irregularis</name>
    <dbReference type="NCBI Taxonomy" id="588596"/>
    <lineage>
        <taxon>Eukaryota</taxon>
        <taxon>Fungi</taxon>
        <taxon>Fungi incertae sedis</taxon>
        <taxon>Mucoromycota</taxon>
        <taxon>Glomeromycotina</taxon>
        <taxon>Glomeromycetes</taxon>
        <taxon>Glomerales</taxon>
        <taxon>Glomeraceae</taxon>
        <taxon>Rhizophagus</taxon>
    </lineage>
</organism>
<evidence type="ECO:0000313" key="1">
    <source>
        <dbReference type="EMBL" id="CAB5394044.1"/>
    </source>
</evidence>
<proteinExistence type="predicted"/>
<reference evidence="1" key="1">
    <citation type="submission" date="2020-05" db="EMBL/GenBank/DDBJ databases">
        <authorList>
            <person name="Rincon C."/>
            <person name="Sanders R I."/>
            <person name="Robbins C."/>
            <person name="Chaturvedi A."/>
        </authorList>
    </citation>
    <scope>NUCLEOTIDE SEQUENCE</scope>
    <source>
        <strain evidence="1">CHB12</strain>
    </source>
</reference>
<name>A0A915ZXH0_9GLOM</name>
<protein>
    <submittedName>
        <fullName evidence="1">Uncharacterized protein</fullName>
    </submittedName>
</protein>
<dbReference type="AlphaFoldDB" id="A0A915ZXH0"/>
<dbReference type="EMBL" id="CAGKOT010000086">
    <property type="protein sequence ID" value="CAB5394044.1"/>
    <property type="molecule type" value="Genomic_DNA"/>
</dbReference>
<sequence>MGKPDLSNSKIQNRIKNFKEFSIWFLNRVQTGSTVIIKGYLTVLINRLVSSPHQKKDVHWQSKLPKLPSVFEQGHLG</sequence>